<feature type="compositionally biased region" description="Low complexity" evidence="1">
    <location>
        <begin position="253"/>
        <end position="265"/>
    </location>
</feature>
<dbReference type="Gene3D" id="3.30.70.1070">
    <property type="entry name" value="Sporulation related repeat"/>
    <property type="match status" value="1"/>
</dbReference>
<dbReference type="EMBL" id="JAEANY010000002">
    <property type="protein sequence ID" value="MBH5322604.1"/>
    <property type="molecule type" value="Genomic_DNA"/>
</dbReference>
<evidence type="ECO:0000256" key="2">
    <source>
        <dbReference type="SAM" id="SignalP"/>
    </source>
</evidence>
<dbReference type="Gene3D" id="2.40.40.10">
    <property type="entry name" value="RlpA-like domain"/>
    <property type="match status" value="1"/>
</dbReference>
<dbReference type="Proteomes" id="UP000602442">
    <property type="component" value="Unassembled WGS sequence"/>
</dbReference>
<protein>
    <submittedName>
        <fullName evidence="4">SPOR domain-containing protein</fullName>
    </submittedName>
</protein>
<dbReference type="PANTHER" id="PTHR34183:SF1">
    <property type="entry name" value="ENDOLYTIC PEPTIDOGLYCAN TRANSGLYCOSYLASE RLPA"/>
    <property type="match status" value="1"/>
</dbReference>
<name>A0ABS0N4V4_9SPHN</name>
<evidence type="ECO:0000259" key="3">
    <source>
        <dbReference type="Pfam" id="PF05036"/>
    </source>
</evidence>
<evidence type="ECO:0000313" key="5">
    <source>
        <dbReference type="Proteomes" id="UP000602442"/>
    </source>
</evidence>
<comment type="caution">
    <text evidence="4">The sequence shown here is derived from an EMBL/GenBank/DDBJ whole genome shotgun (WGS) entry which is preliminary data.</text>
</comment>
<dbReference type="InterPro" id="IPR007730">
    <property type="entry name" value="SPOR-like_dom"/>
</dbReference>
<gene>
    <name evidence="4" type="ORF">I5L03_08400</name>
</gene>
<feature type="region of interest" description="Disordered" evidence="1">
    <location>
        <begin position="225"/>
        <end position="266"/>
    </location>
</feature>
<dbReference type="Pfam" id="PF05036">
    <property type="entry name" value="SPOR"/>
    <property type="match status" value="1"/>
</dbReference>
<keyword evidence="5" id="KW-1185">Reference proteome</keyword>
<dbReference type="PROSITE" id="PS51257">
    <property type="entry name" value="PROKAR_LIPOPROTEIN"/>
    <property type="match status" value="1"/>
</dbReference>
<evidence type="ECO:0000313" key="4">
    <source>
        <dbReference type="EMBL" id="MBH5322604.1"/>
    </source>
</evidence>
<keyword evidence="2" id="KW-0732">Signal</keyword>
<evidence type="ECO:0000256" key="1">
    <source>
        <dbReference type="SAM" id="MobiDB-lite"/>
    </source>
</evidence>
<accession>A0ABS0N4V4</accession>
<dbReference type="InterPro" id="IPR036908">
    <property type="entry name" value="RlpA-like_sf"/>
</dbReference>
<feature type="signal peptide" evidence="2">
    <location>
        <begin position="1"/>
        <end position="22"/>
    </location>
</feature>
<organism evidence="4 5">
    <name type="scientific">Aurantiacibacter sediminis</name>
    <dbReference type="NCBI Taxonomy" id="2793064"/>
    <lineage>
        <taxon>Bacteria</taxon>
        <taxon>Pseudomonadati</taxon>
        <taxon>Pseudomonadota</taxon>
        <taxon>Alphaproteobacteria</taxon>
        <taxon>Sphingomonadales</taxon>
        <taxon>Erythrobacteraceae</taxon>
        <taxon>Aurantiacibacter</taxon>
    </lineage>
</organism>
<proteinExistence type="predicted"/>
<sequence length="335" mass="34752">MRFADDCRFNFLLKGIASSALAVGLAACTTGTEEPVAPMSSARTPVSQQNGPSADYPVTVGAPYVVNGAEHVPVDTLNYDLVGYLAVDHGASGITGSHHTLPLPSYVEVTSLESGRTILVRLERRGPMDSNDLVALSSAALEQLGAAAQTPVRVRRVNPPEAERFALRAGEAAPLRMDTPASLLAVLQRRLPETGVASLSADAPQGAPADTEMVVAVADLDEEMPDVTDAPSLPLGGSESAAAALPTTGSETAEVAQSPAPAPEAAEGRFTVQAAAFSTEERANRAAEALGGYVMQSGRFWRVRTGPFATRGEAEASLANVRRAGYSDARILTSG</sequence>
<dbReference type="InterPro" id="IPR036680">
    <property type="entry name" value="SPOR-like_sf"/>
</dbReference>
<reference evidence="4 5" key="1">
    <citation type="submission" date="2020-11" db="EMBL/GenBank/DDBJ databases">
        <title>Erythrobacter sediminis sp. nov., a marine bacterium from a tidal flat of Garorim Bay.</title>
        <authorList>
            <person name="Kim D."/>
            <person name="Yoo Y."/>
            <person name="Kim J.-J."/>
        </authorList>
    </citation>
    <scope>NUCLEOTIDE SEQUENCE [LARGE SCALE GENOMIC DNA]</scope>
    <source>
        <strain evidence="4 5">JGD-13</strain>
    </source>
</reference>
<dbReference type="SUPFAM" id="SSF110997">
    <property type="entry name" value="Sporulation related repeat"/>
    <property type="match status" value="1"/>
</dbReference>
<dbReference type="PANTHER" id="PTHR34183">
    <property type="entry name" value="ENDOLYTIC PEPTIDOGLYCAN TRANSGLYCOSYLASE RLPA"/>
    <property type="match status" value="1"/>
</dbReference>
<feature type="domain" description="SPOR" evidence="3">
    <location>
        <begin position="267"/>
        <end position="329"/>
    </location>
</feature>
<feature type="chain" id="PRO_5045408011" evidence="2">
    <location>
        <begin position="23"/>
        <end position="335"/>
    </location>
</feature>